<dbReference type="OrthoDB" id="9790596at2"/>
<dbReference type="GO" id="GO:0045429">
    <property type="term" value="P:positive regulation of nitric oxide biosynthetic process"/>
    <property type="evidence" value="ECO:0007669"/>
    <property type="project" value="TreeGrafter"/>
</dbReference>
<feature type="binding site" evidence="4">
    <location>
        <position position="251"/>
    </location>
    <ligand>
        <name>substrate</name>
    </ligand>
</feature>
<dbReference type="SUPFAM" id="SSF55909">
    <property type="entry name" value="Pentein"/>
    <property type="match status" value="1"/>
</dbReference>
<feature type="binding site" evidence="4">
    <location>
        <position position="139"/>
    </location>
    <ligand>
        <name>substrate</name>
    </ligand>
</feature>
<gene>
    <name evidence="5" type="ORF">FJQ54_10560</name>
</gene>
<protein>
    <submittedName>
        <fullName evidence="5">Dimethylarginine dimethylaminohydrolase</fullName>
    </submittedName>
</protein>
<feature type="binding site" evidence="4">
    <location>
        <begin position="73"/>
        <end position="74"/>
    </location>
    <ligand>
        <name>substrate</name>
    </ligand>
</feature>
<comment type="caution">
    <text evidence="5">The sequence shown here is derived from an EMBL/GenBank/DDBJ whole genome shotgun (WGS) entry which is preliminary data.</text>
</comment>
<keyword evidence="6" id="KW-1185">Reference proteome</keyword>
<dbReference type="EMBL" id="VFSU01000026">
    <property type="protein sequence ID" value="TPE60450.1"/>
    <property type="molecule type" value="Genomic_DNA"/>
</dbReference>
<evidence type="ECO:0000256" key="4">
    <source>
        <dbReference type="PIRSR" id="PIRSR633199-2"/>
    </source>
</evidence>
<feature type="binding site" evidence="4">
    <location>
        <position position="26"/>
    </location>
    <ligand>
        <name>substrate</name>
    </ligand>
</feature>
<evidence type="ECO:0000256" key="1">
    <source>
        <dbReference type="ARBA" id="ARBA00008532"/>
    </source>
</evidence>
<evidence type="ECO:0000313" key="6">
    <source>
        <dbReference type="Proteomes" id="UP000319897"/>
    </source>
</evidence>
<dbReference type="GO" id="GO:0006525">
    <property type="term" value="P:arginine metabolic process"/>
    <property type="evidence" value="ECO:0007669"/>
    <property type="project" value="TreeGrafter"/>
</dbReference>
<proteinExistence type="inferred from homology"/>
<comment type="similarity">
    <text evidence="1">Belongs to the DDAH family.</text>
</comment>
<accession>A0A501XIS9</accession>
<dbReference type="PANTHER" id="PTHR12737:SF9">
    <property type="entry name" value="DIMETHYLARGININASE"/>
    <property type="match status" value="1"/>
</dbReference>
<name>A0A501XIS9_9SPHN</name>
<dbReference type="Pfam" id="PF19420">
    <property type="entry name" value="DDAH_eukar"/>
    <property type="match status" value="1"/>
</dbReference>
<evidence type="ECO:0000256" key="2">
    <source>
        <dbReference type="ARBA" id="ARBA00022801"/>
    </source>
</evidence>
<keyword evidence="2 5" id="KW-0378">Hydrolase</keyword>
<dbReference type="Proteomes" id="UP000319897">
    <property type="component" value="Unassembled WGS sequence"/>
</dbReference>
<dbReference type="GO" id="GO:0016597">
    <property type="term" value="F:amino acid binding"/>
    <property type="evidence" value="ECO:0007669"/>
    <property type="project" value="TreeGrafter"/>
</dbReference>
<dbReference type="AlphaFoldDB" id="A0A501XIS9"/>
<evidence type="ECO:0000256" key="3">
    <source>
        <dbReference type="PIRSR" id="PIRSR633199-1"/>
    </source>
</evidence>
<sequence length="266" mass="28374">MRAAMRVFDFNRAIARTPGETVIHGLRAGDQPDPSFEGVLREHAAYLAALRSAGVEVTLLPALPEFPDSMFVEDPALVFPEGAILLRPGAPSREHEAAHLAPELNSHFAEVLDLPEGHADGGDVLLTPGGRVFIGLSARTDAAGAAALIRQLDRLGYKGEIAHTPPGTLHLKTASSLIDEETILATEALAASGVFNGFRVLTVPAGEEGGANVLRANAHLLTGNRYPRTLEMLDRFGAKLIPLEVEQISRIDAGLTCMSLRWWAGV</sequence>
<feature type="active site" description="Nucleophile" evidence="3">
    <location>
        <position position="257"/>
    </location>
</feature>
<dbReference type="InterPro" id="IPR033199">
    <property type="entry name" value="DDAH-like"/>
</dbReference>
<evidence type="ECO:0000313" key="5">
    <source>
        <dbReference type="EMBL" id="TPE60450.1"/>
    </source>
</evidence>
<feature type="active site" description="Proton donor" evidence="3">
    <location>
        <position position="170"/>
    </location>
</feature>
<feature type="binding site" evidence="4">
    <location>
        <position position="68"/>
    </location>
    <ligand>
        <name>substrate</name>
    </ligand>
</feature>
<feature type="binding site" evidence="4">
    <location>
        <position position="93"/>
    </location>
    <ligand>
        <name>substrate</name>
    </ligand>
</feature>
<dbReference type="GO" id="GO:0000052">
    <property type="term" value="P:citrulline metabolic process"/>
    <property type="evidence" value="ECO:0007669"/>
    <property type="project" value="TreeGrafter"/>
</dbReference>
<organism evidence="5 6">
    <name type="scientific">Sandaracinobacter neustonicus</name>
    <dbReference type="NCBI Taxonomy" id="1715348"/>
    <lineage>
        <taxon>Bacteria</taxon>
        <taxon>Pseudomonadati</taxon>
        <taxon>Pseudomonadota</taxon>
        <taxon>Alphaproteobacteria</taxon>
        <taxon>Sphingomonadales</taxon>
        <taxon>Sphingosinicellaceae</taxon>
        <taxon>Sandaracinobacter</taxon>
    </lineage>
</organism>
<dbReference type="Gene3D" id="3.75.10.10">
    <property type="entry name" value="L-arginine/glycine Amidinotransferase, Chain A"/>
    <property type="match status" value="1"/>
</dbReference>
<dbReference type="GO" id="GO:0016403">
    <property type="term" value="F:dimethylargininase activity"/>
    <property type="evidence" value="ECO:0007669"/>
    <property type="project" value="TreeGrafter"/>
</dbReference>
<reference evidence="5 6" key="1">
    <citation type="submission" date="2019-06" db="EMBL/GenBank/DDBJ databases">
        <authorList>
            <person name="Lee I."/>
            <person name="Jang G.I."/>
            <person name="Hwang C.Y."/>
        </authorList>
    </citation>
    <scope>NUCLEOTIDE SEQUENCE [LARGE SCALE GENOMIC DNA]</scope>
    <source>
        <strain evidence="5 6">PAMC 28131</strain>
    </source>
</reference>
<dbReference type="PANTHER" id="PTHR12737">
    <property type="entry name" value="DIMETHYLARGININE DIMETHYLAMINOHYDROLASE"/>
    <property type="match status" value="1"/>
</dbReference>